<dbReference type="Proteomes" id="UP001186974">
    <property type="component" value="Unassembled WGS sequence"/>
</dbReference>
<name>A0ACC3DUX7_9PEZI</name>
<dbReference type="EMBL" id="JAWDJW010000607">
    <property type="protein sequence ID" value="KAK3080361.1"/>
    <property type="molecule type" value="Genomic_DNA"/>
</dbReference>
<organism evidence="1 2">
    <name type="scientific">Coniosporium uncinatum</name>
    <dbReference type="NCBI Taxonomy" id="93489"/>
    <lineage>
        <taxon>Eukaryota</taxon>
        <taxon>Fungi</taxon>
        <taxon>Dikarya</taxon>
        <taxon>Ascomycota</taxon>
        <taxon>Pezizomycotina</taxon>
        <taxon>Dothideomycetes</taxon>
        <taxon>Dothideomycetes incertae sedis</taxon>
        <taxon>Coniosporium</taxon>
    </lineage>
</organism>
<gene>
    <name evidence="1" type="ORF">LTS18_002135</name>
</gene>
<sequence length="364" mass="39960">MRCSLAGISYALLACSTTLAAPGWSHRWKRSKGLNDYAKKAGLLYFGTAADIPSSGENTDVAYQRILNNTHEFGQVTPANAMKWDATEPQQGDFTFGAAEQFLGFPTSNHQLVRCHNLVWHSQLPSWVTSGTWTNATLQAVLKSHITTLVQHFGTRCYAWDVLNEALNDNGTLRQDVWLNTIGPAYIPLVFQFAEEALKGVKGGRRIKFYYNDYGIENPGPKSAAALELVKGVKDRGIKIDGVGLQSHFIVGGTPSRETQVQNLQSFTAAGFDVALTELDVRFSNVSDLSVGGGLEQQSQDYENSVAACVDVKRCVGVTVWDFDDKYSWIPGTFPGQGFGDIWWANLTMKPAYDGVVAALTERD</sequence>
<evidence type="ECO:0000313" key="1">
    <source>
        <dbReference type="EMBL" id="KAK3080361.1"/>
    </source>
</evidence>
<comment type="caution">
    <text evidence="1">The sequence shown here is derived from an EMBL/GenBank/DDBJ whole genome shotgun (WGS) entry which is preliminary data.</text>
</comment>
<keyword evidence="2" id="KW-1185">Reference proteome</keyword>
<accession>A0ACC3DUX7</accession>
<reference evidence="1" key="1">
    <citation type="submission" date="2024-09" db="EMBL/GenBank/DDBJ databases">
        <title>Black Yeasts Isolated from many extreme environments.</title>
        <authorList>
            <person name="Coleine C."/>
            <person name="Stajich J.E."/>
            <person name="Selbmann L."/>
        </authorList>
    </citation>
    <scope>NUCLEOTIDE SEQUENCE</scope>
    <source>
        <strain evidence="1">CCFEE 5737</strain>
    </source>
</reference>
<proteinExistence type="predicted"/>
<protein>
    <submittedName>
        <fullName evidence="1">Uncharacterized protein</fullName>
    </submittedName>
</protein>
<evidence type="ECO:0000313" key="2">
    <source>
        <dbReference type="Proteomes" id="UP001186974"/>
    </source>
</evidence>